<evidence type="ECO:0000256" key="1">
    <source>
        <dbReference type="ARBA" id="ARBA00006709"/>
    </source>
</evidence>
<dbReference type="AlphaFoldDB" id="A0A174J5A2"/>
<accession>A0A174J5A2</accession>
<dbReference type="InterPro" id="IPR044911">
    <property type="entry name" value="V-type_ATPase_csu/dsu_dom_3"/>
</dbReference>
<dbReference type="RefSeq" id="WP_055267340.1">
    <property type="nucleotide sequence ID" value="NZ_CABIXQ010000020.1"/>
</dbReference>
<gene>
    <name evidence="4" type="primary">ntpC</name>
    <name evidence="4" type="ORF">ERS852471_02673</name>
</gene>
<comment type="similarity">
    <text evidence="1">Belongs to the V-ATPase V0D/AC39 subunit family.</text>
</comment>
<evidence type="ECO:0000313" key="4">
    <source>
        <dbReference type="EMBL" id="CUO94912.1"/>
    </source>
</evidence>
<name>A0A174J5A2_9CLOT</name>
<dbReference type="InterPro" id="IPR002843">
    <property type="entry name" value="ATPase_V0-cplx_csu/dsu"/>
</dbReference>
<keyword evidence="3" id="KW-0406">Ion transport</keyword>
<dbReference type="EMBL" id="CYZX01000020">
    <property type="protein sequence ID" value="CUO94912.1"/>
    <property type="molecule type" value="Genomic_DNA"/>
</dbReference>
<dbReference type="OrthoDB" id="1653at2"/>
<reference evidence="4 5" key="1">
    <citation type="submission" date="2015-09" db="EMBL/GenBank/DDBJ databases">
        <authorList>
            <consortium name="Pathogen Informatics"/>
        </authorList>
    </citation>
    <scope>NUCLEOTIDE SEQUENCE [LARGE SCALE GENOMIC DNA]</scope>
    <source>
        <strain evidence="4 5">2789STDY5834856</strain>
    </source>
</reference>
<protein>
    <submittedName>
        <fullName evidence="4">V-type ATP synthase subunit C</fullName>
    </submittedName>
</protein>
<dbReference type="Proteomes" id="UP000095594">
    <property type="component" value="Unassembled WGS sequence"/>
</dbReference>
<evidence type="ECO:0000313" key="5">
    <source>
        <dbReference type="Proteomes" id="UP000095594"/>
    </source>
</evidence>
<dbReference type="InterPro" id="IPR036079">
    <property type="entry name" value="ATPase_csu/dsu_sf"/>
</dbReference>
<dbReference type="Pfam" id="PF01992">
    <property type="entry name" value="vATP-synt_AC39"/>
    <property type="match status" value="1"/>
</dbReference>
<dbReference type="Gene3D" id="1.10.132.50">
    <property type="entry name" value="ATP synthase (C/AC39) subunit, domain 3"/>
    <property type="match status" value="1"/>
</dbReference>
<keyword evidence="2" id="KW-0813">Transport</keyword>
<dbReference type="SUPFAM" id="SSF103486">
    <property type="entry name" value="V-type ATP synthase subunit C"/>
    <property type="match status" value="1"/>
</dbReference>
<dbReference type="NCBIfam" id="NF002266">
    <property type="entry name" value="PRK01198.1-2"/>
    <property type="match status" value="1"/>
</dbReference>
<evidence type="ECO:0000256" key="2">
    <source>
        <dbReference type="ARBA" id="ARBA00022448"/>
    </source>
</evidence>
<organism evidence="4 5">
    <name type="scientific">Clostridium disporicum</name>
    <dbReference type="NCBI Taxonomy" id="84024"/>
    <lineage>
        <taxon>Bacteria</taxon>
        <taxon>Bacillati</taxon>
        <taxon>Bacillota</taxon>
        <taxon>Clostridia</taxon>
        <taxon>Eubacteriales</taxon>
        <taxon>Clostridiaceae</taxon>
        <taxon>Clostridium</taxon>
    </lineage>
</organism>
<dbReference type="PANTHER" id="PTHR38682">
    <property type="entry name" value="V-TYPE ATP SYNTHASE SUBUNIT C"/>
    <property type="match status" value="1"/>
</dbReference>
<dbReference type="InterPro" id="IPR035067">
    <property type="entry name" value="V-type_ATPase_csu/dsu"/>
</dbReference>
<sequence>MDVMQFTQALSRIWVFETRLLDRTKIERMIEAPSAEEALKILNETEYSNILSKAKRVNDYENILSYELKRVYELMYELCPVKDVVDLMSVKYRYHNLKVLLKGKFLSKDLSNLLIDLGIEDLKELKSIIDLDNFDDLKGYTKKAVIEVVKDFEENKDPQKIDIIVDRYMFDEMQDIKKKLDYKFTDKLVLATIDLTNIRTLIRLKKQGQGREFASKVLISGGAIDKDTLISIINETPENIITKLSTTIYSDIIKEGIENFKESNSASLLEKLSDNYIMDLMKGARLVTFGPDRILSYIYAKETEIKIIRIIMVGKLNNISQEVIRERLRDSYV</sequence>
<evidence type="ECO:0000256" key="3">
    <source>
        <dbReference type="ARBA" id="ARBA00023065"/>
    </source>
</evidence>
<dbReference type="PANTHER" id="PTHR38682:SF1">
    <property type="entry name" value="V-TYPE ATP SYNTHASE SUBUNIT C"/>
    <property type="match status" value="1"/>
</dbReference>
<dbReference type="Gene3D" id="1.20.1690.10">
    <property type="entry name" value="V-type ATP synthase subunit C domain"/>
    <property type="match status" value="2"/>
</dbReference>
<dbReference type="GO" id="GO:0046961">
    <property type="term" value="F:proton-transporting ATPase activity, rotational mechanism"/>
    <property type="evidence" value="ECO:0007669"/>
    <property type="project" value="InterPro"/>
</dbReference>
<dbReference type="InterPro" id="IPR050873">
    <property type="entry name" value="V-ATPase_V0D/AC39_subunit"/>
</dbReference>
<proteinExistence type="inferred from homology"/>